<dbReference type="PANTHER" id="PTHR12526">
    <property type="entry name" value="GLYCOSYLTRANSFERASE"/>
    <property type="match status" value="1"/>
</dbReference>
<dbReference type="Pfam" id="PF13692">
    <property type="entry name" value="Glyco_trans_1_4"/>
    <property type="match status" value="1"/>
</dbReference>
<evidence type="ECO:0000259" key="4">
    <source>
        <dbReference type="Pfam" id="PF13579"/>
    </source>
</evidence>
<dbReference type="EMBL" id="FWFG01000115">
    <property type="protein sequence ID" value="SLM95673.1"/>
    <property type="molecule type" value="Genomic_DNA"/>
</dbReference>
<evidence type="ECO:0000313" key="5">
    <source>
        <dbReference type="EMBL" id="SLM95673.1"/>
    </source>
</evidence>
<dbReference type="PANTHER" id="PTHR12526:SF510">
    <property type="entry name" value="D-INOSITOL 3-PHOSPHATE GLYCOSYLTRANSFERASE"/>
    <property type="match status" value="1"/>
</dbReference>
<feature type="compositionally biased region" description="Low complexity" evidence="3">
    <location>
        <begin position="182"/>
        <end position="195"/>
    </location>
</feature>
<accession>A0A1X6X9A5</accession>
<keyword evidence="6" id="KW-1185">Reference proteome</keyword>
<organism evidence="5 6">
    <name type="scientific">Brachybacterium nesterenkovii</name>
    <dbReference type="NCBI Taxonomy" id="47847"/>
    <lineage>
        <taxon>Bacteria</taxon>
        <taxon>Bacillati</taxon>
        <taxon>Actinomycetota</taxon>
        <taxon>Actinomycetes</taxon>
        <taxon>Micrococcales</taxon>
        <taxon>Dermabacteraceae</taxon>
        <taxon>Brachybacterium</taxon>
    </lineage>
</organism>
<dbReference type="Proteomes" id="UP000195981">
    <property type="component" value="Unassembled WGS sequence"/>
</dbReference>
<dbReference type="Gene3D" id="3.40.50.2000">
    <property type="entry name" value="Glycogen Phosphorylase B"/>
    <property type="match status" value="2"/>
</dbReference>
<dbReference type="RefSeq" id="WP_234992476.1">
    <property type="nucleotide sequence ID" value="NZ_FWFG01000115.1"/>
</dbReference>
<feature type="domain" description="Glycosyltransferase subfamily 4-like N-terminal" evidence="4">
    <location>
        <begin position="4"/>
        <end position="175"/>
    </location>
</feature>
<gene>
    <name evidence="5" type="ORF">FM110_13185</name>
</gene>
<dbReference type="AlphaFoldDB" id="A0A1X6X9A5"/>
<dbReference type="CDD" id="cd03801">
    <property type="entry name" value="GT4_PimA-like"/>
    <property type="match status" value="1"/>
</dbReference>
<dbReference type="InterPro" id="IPR028098">
    <property type="entry name" value="Glyco_trans_4-like_N"/>
</dbReference>
<reference evidence="5 6" key="1">
    <citation type="submission" date="2017-02" db="EMBL/GenBank/DDBJ databases">
        <authorList>
            <person name="Peterson S.W."/>
        </authorList>
    </citation>
    <scope>NUCLEOTIDE SEQUENCE [LARGE SCALE GENOMIC DNA]</scope>
    <source>
        <strain evidence="5 6">CIP104813</strain>
    </source>
</reference>
<proteinExistence type="predicted"/>
<keyword evidence="1" id="KW-0328">Glycosyltransferase</keyword>
<dbReference type="Pfam" id="PF13579">
    <property type="entry name" value="Glyco_trans_4_4"/>
    <property type="match status" value="1"/>
</dbReference>
<dbReference type="GO" id="GO:0016757">
    <property type="term" value="F:glycosyltransferase activity"/>
    <property type="evidence" value="ECO:0007669"/>
    <property type="project" value="UniProtKB-KW"/>
</dbReference>
<evidence type="ECO:0000256" key="3">
    <source>
        <dbReference type="SAM" id="MobiDB-lite"/>
    </source>
</evidence>
<evidence type="ECO:0000256" key="2">
    <source>
        <dbReference type="ARBA" id="ARBA00022679"/>
    </source>
</evidence>
<sequence>MREGARILVVEPAATGGLHAHVDDELSALAALGVHAERADVRILPRPDPRTDAATVRALRRAAASGEWDAIHAHGLRAGALAGIARLGTHCRWAVRRGTDRLGIRTTRRDPRHRGLRLVTTLHNRTTGSLPARVLGGVLLAVAARTADVVLGVSPDLVDSARRAGAREAHLAVIPAHPPGASAPAVQPRAAAPAGQEGGADDGADGTLQVLVLARLAPQKDLPTLLDAAAILEAAAPGTVRIRVAGDGPLHGELSAEIARRALPVELLGRREDVPALLGGTDVVVSSSIWEGQPVGLQEALHAGCAIVATAAGGTRAVTGDAAALVGVGDAPGLAREIARLRDPAELARARAAARQRAAQLPTDADLAAQLLDVLVKGPDRQ</sequence>
<feature type="region of interest" description="Disordered" evidence="3">
    <location>
        <begin position="177"/>
        <end position="201"/>
    </location>
</feature>
<keyword evidence="2 5" id="KW-0808">Transferase</keyword>
<evidence type="ECO:0000313" key="6">
    <source>
        <dbReference type="Proteomes" id="UP000195981"/>
    </source>
</evidence>
<protein>
    <submittedName>
        <fullName evidence="5">Glycosyl transferase, group 1</fullName>
    </submittedName>
</protein>
<dbReference type="SUPFAM" id="SSF53756">
    <property type="entry name" value="UDP-Glycosyltransferase/glycogen phosphorylase"/>
    <property type="match status" value="1"/>
</dbReference>
<name>A0A1X6X9A5_9MICO</name>
<evidence type="ECO:0000256" key="1">
    <source>
        <dbReference type="ARBA" id="ARBA00022676"/>
    </source>
</evidence>